<comment type="caution">
    <text evidence="3">The sequence shown here is derived from an EMBL/GenBank/DDBJ whole genome shotgun (WGS) entry which is preliminary data.</text>
</comment>
<name>A0A5C8PNW4_9HYPH</name>
<evidence type="ECO:0000313" key="3">
    <source>
        <dbReference type="EMBL" id="TXL76041.1"/>
    </source>
</evidence>
<dbReference type="EMBL" id="VDUZ01000012">
    <property type="protein sequence ID" value="TXL76041.1"/>
    <property type="molecule type" value="Genomic_DNA"/>
</dbReference>
<dbReference type="HAMAP" id="MF_00634">
    <property type="entry name" value="UPF0235"/>
    <property type="match status" value="1"/>
</dbReference>
<evidence type="ECO:0000256" key="1">
    <source>
        <dbReference type="ARBA" id="ARBA00010364"/>
    </source>
</evidence>
<dbReference type="AlphaFoldDB" id="A0A5C8PNW4"/>
<dbReference type="Proteomes" id="UP000321638">
    <property type="component" value="Unassembled WGS sequence"/>
</dbReference>
<dbReference type="SUPFAM" id="SSF69786">
    <property type="entry name" value="YggU-like"/>
    <property type="match status" value="1"/>
</dbReference>
<proteinExistence type="inferred from homology"/>
<dbReference type="OrthoDB" id="9801972at2"/>
<dbReference type="PANTHER" id="PTHR13420">
    <property type="entry name" value="UPF0235 PROTEIN C15ORF40"/>
    <property type="match status" value="1"/>
</dbReference>
<dbReference type="PANTHER" id="PTHR13420:SF7">
    <property type="entry name" value="UPF0235 PROTEIN C15ORF40"/>
    <property type="match status" value="1"/>
</dbReference>
<evidence type="ECO:0000313" key="4">
    <source>
        <dbReference type="Proteomes" id="UP000321638"/>
    </source>
</evidence>
<evidence type="ECO:0000256" key="2">
    <source>
        <dbReference type="HAMAP-Rule" id="MF_00634"/>
    </source>
</evidence>
<dbReference type="NCBIfam" id="TIGR00251">
    <property type="entry name" value="DUF167 family protein"/>
    <property type="match status" value="1"/>
</dbReference>
<gene>
    <name evidence="3" type="ORF">FHP25_13210</name>
</gene>
<reference evidence="3 4" key="1">
    <citation type="submission" date="2019-06" db="EMBL/GenBank/DDBJ databases">
        <title>New taxonomy in bacterial strain CC-CFT640, isolated from vineyard.</title>
        <authorList>
            <person name="Lin S.-Y."/>
            <person name="Tsai C.-F."/>
            <person name="Young C.-C."/>
        </authorList>
    </citation>
    <scope>NUCLEOTIDE SEQUENCE [LARGE SCALE GENOMIC DNA]</scope>
    <source>
        <strain evidence="3 4">CC-CFT640</strain>
    </source>
</reference>
<dbReference type="Pfam" id="PF02594">
    <property type="entry name" value="DUF167"/>
    <property type="match status" value="1"/>
</dbReference>
<comment type="similarity">
    <text evidence="1 2">Belongs to the UPF0235 family.</text>
</comment>
<sequence>MVSFYRAAGDGLRLRLKVRPQARRAAIDGVVPDIEGEALAVSVTAPPEDGKANAAVVALLARAWKLPAASFAVVQGATARRKLVSITGDPGTLAAIIEAWRSSRA</sequence>
<accession>A0A5C8PNW4</accession>
<dbReference type="InterPro" id="IPR003746">
    <property type="entry name" value="DUF167"/>
</dbReference>
<organism evidence="3 4">
    <name type="scientific">Vineibacter terrae</name>
    <dbReference type="NCBI Taxonomy" id="2586908"/>
    <lineage>
        <taxon>Bacteria</taxon>
        <taxon>Pseudomonadati</taxon>
        <taxon>Pseudomonadota</taxon>
        <taxon>Alphaproteobacteria</taxon>
        <taxon>Hyphomicrobiales</taxon>
        <taxon>Vineibacter</taxon>
    </lineage>
</organism>
<dbReference type="GO" id="GO:0005737">
    <property type="term" value="C:cytoplasm"/>
    <property type="evidence" value="ECO:0007669"/>
    <property type="project" value="TreeGrafter"/>
</dbReference>
<dbReference type="Gene3D" id="3.30.1200.10">
    <property type="entry name" value="YggU-like"/>
    <property type="match status" value="1"/>
</dbReference>
<keyword evidence="4" id="KW-1185">Reference proteome</keyword>
<protein>
    <recommendedName>
        <fullName evidence="2">UPF0235 protein FHP25_13210</fullName>
    </recommendedName>
</protein>
<dbReference type="SMART" id="SM01152">
    <property type="entry name" value="DUF167"/>
    <property type="match status" value="1"/>
</dbReference>
<dbReference type="InterPro" id="IPR036591">
    <property type="entry name" value="YggU-like_sf"/>
</dbReference>